<evidence type="ECO:0000256" key="6">
    <source>
        <dbReference type="SAM" id="MobiDB-lite"/>
    </source>
</evidence>
<dbReference type="GO" id="GO:0046983">
    <property type="term" value="F:protein dimerization activity"/>
    <property type="evidence" value="ECO:0007669"/>
    <property type="project" value="InterPro"/>
</dbReference>
<dbReference type="SUPFAM" id="SSF47459">
    <property type="entry name" value="HLH, helix-loop-helix DNA-binding domain"/>
    <property type="match status" value="1"/>
</dbReference>
<evidence type="ECO:0000256" key="1">
    <source>
        <dbReference type="ARBA" id="ARBA00004123"/>
    </source>
</evidence>
<dbReference type="AlphaFoldDB" id="A0A1D6NTN6"/>
<feature type="compositionally biased region" description="Gly residues" evidence="6">
    <location>
        <begin position="8"/>
        <end position="17"/>
    </location>
</feature>
<keyword evidence="3" id="KW-0805">Transcription regulation</keyword>
<feature type="region of interest" description="Disordered" evidence="6">
    <location>
        <begin position="1"/>
        <end position="23"/>
    </location>
</feature>
<comment type="subcellular location">
    <subcellularLocation>
        <location evidence="1">Nucleus</location>
    </subcellularLocation>
</comment>
<accession>A0A1D6NTN6</accession>
<dbReference type="PANTHER" id="PTHR16223:SF348">
    <property type="entry name" value="TRANSCRIPTION FACTOR LRL2"/>
    <property type="match status" value="1"/>
</dbReference>
<dbReference type="Gene3D" id="4.10.280.10">
    <property type="entry name" value="Helix-loop-helix DNA-binding domain"/>
    <property type="match status" value="1"/>
</dbReference>
<dbReference type="OMA" id="PWELTAG"/>
<keyword evidence="4" id="KW-0804">Transcription</keyword>
<feature type="compositionally biased region" description="Low complexity" evidence="6">
    <location>
        <begin position="314"/>
        <end position="332"/>
    </location>
</feature>
<protein>
    <submittedName>
        <fullName evidence="7">Putative HLH DNA-binding domain superfamily protein</fullName>
    </submittedName>
</protein>
<feature type="region of interest" description="Disordered" evidence="6">
    <location>
        <begin position="217"/>
        <end position="243"/>
    </location>
</feature>
<evidence type="ECO:0000313" key="7">
    <source>
        <dbReference type="EMBL" id="AQL01559.1"/>
    </source>
</evidence>
<dbReference type="GO" id="GO:0003700">
    <property type="term" value="F:DNA-binding transcription factor activity"/>
    <property type="evidence" value="ECO:0007669"/>
    <property type="project" value="InterPro"/>
</dbReference>
<sequence length="332" mass="33427">MQPSGRAMAGGEGGGGAQQQTDDFFDQMLSTLPSAWADLGAGAAEDLAAQSHFGDDSSALLASRLRQHQIGGGDVKSSASHQSQVMLQLSDLHRHGGLGGEESGLFTDRSAPAPEEMEGGFKSPNSAGGDHSLFNGFGVHGAATVQPPFGQLRRERIAERMKSLQELVPNANKTDKASMLDEIIDYVRFLQLQVKVLSMSRLGGAAGGMAPLVASMASSEGKSNGSGGGGNTNATTKSGNGGGLRVAEHQVAKMMEEDMGTAMQYLQGKGLCLMPISLASAISSATSSASLLSRPPPAAAAGGGGGQMHGANGGAAAAATTISSPASANSSG</sequence>
<reference evidence="7" key="1">
    <citation type="submission" date="2015-12" db="EMBL/GenBank/DDBJ databases">
        <title>Update maize B73 reference genome by single molecule sequencing technologies.</title>
        <authorList>
            <consortium name="Maize Genome Sequencing Project"/>
            <person name="Ware D."/>
        </authorList>
    </citation>
    <scope>NUCLEOTIDE SEQUENCE</scope>
    <source>
        <tissue evidence="7">Seedling</tissue>
    </source>
</reference>
<dbReference type="Pfam" id="PF00010">
    <property type="entry name" value="HLH"/>
    <property type="match status" value="1"/>
</dbReference>
<dbReference type="InParanoid" id="A0A1D6NTN6"/>
<feature type="region of interest" description="Disordered" evidence="6">
    <location>
        <begin position="97"/>
        <end position="127"/>
    </location>
</feature>
<dbReference type="SMR" id="A0A1D6NTN6"/>
<gene>
    <name evidence="7" type="ORF">ZEAMMB73_Zm00001d045107</name>
</gene>
<dbReference type="EMBL" id="CM000785">
    <property type="protein sequence ID" value="AQL01559.1"/>
    <property type="molecule type" value="Genomic_DNA"/>
</dbReference>
<dbReference type="InterPro" id="IPR045239">
    <property type="entry name" value="bHLH95_bHLH"/>
</dbReference>
<evidence type="ECO:0000256" key="3">
    <source>
        <dbReference type="ARBA" id="ARBA00023015"/>
    </source>
</evidence>
<proteinExistence type="inferred from homology"/>
<evidence type="ECO:0000256" key="5">
    <source>
        <dbReference type="ARBA" id="ARBA00023242"/>
    </source>
</evidence>
<dbReference type="PROSITE" id="PS50888">
    <property type="entry name" value="BHLH"/>
    <property type="match status" value="1"/>
</dbReference>
<dbReference type="FunFam" id="4.10.280.10:FF:000108">
    <property type="entry name" value="Basic helix-loop-helix transcription factor"/>
    <property type="match status" value="1"/>
</dbReference>
<keyword evidence="5" id="KW-0539">Nucleus</keyword>
<keyword evidence="7" id="KW-0238">DNA-binding</keyword>
<dbReference type="InterPro" id="IPR045843">
    <property type="entry name" value="IND-like"/>
</dbReference>
<dbReference type="PANTHER" id="PTHR16223">
    <property type="entry name" value="TRANSCRIPTION FACTOR BHLH83-RELATED"/>
    <property type="match status" value="1"/>
</dbReference>
<organism evidence="7">
    <name type="scientific">Zea mays</name>
    <name type="common">Maize</name>
    <dbReference type="NCBI Taxonomy" id="4577"/>
    <lineage>
        <taxon>Eukaryota</taxon>
        <taxon>Viridiplantae</taxon>
        <taxon>Streptophyta</taxon>
        <taxon>Embryophyta</taxon>
        <taxon>Tracheophyta</taxon>
        <taxon>Spermatophyta</taxon>
        <taxon>Magnoliopsida</taxon>
        <taxon>Liliopsida</taxon>
        <taxon>Poales</taxon>
        <taxon>Poaceae</taxon>
        <taxon>PACMAD clade</taxon>
        <taxon>Panicoideae</taxon>
        <taxon>Andropogonodae</taxon>
        <taxon>Andropogoneae</taxon>
        <taxon>Tripsacinae</taxon>
        <taxon>Zea</taxon>
    </lineage>
</organism>
<dbReference type="GO" id="GO:0003677">
    <property type="term" value="F:DNA binding"/>
    <property type="evidence" value="ECO:0007669"/>
    <property type="project" value="UniProtKB-KW"/>
</dbReference>
<dbReference type="InterPro" id="IPR011598">
    <property type="entry name" value="bHLH_dom"/>
</dbReference>
<comment type="similarity">
    <text evidence="2">Belongs to the bHLH protein family.</text>
</comment>
<evidence type="ECO:0000256" key="4">
    <source>
        <dbReference type="ARBA" id="ARBA00023163"/>
    </source>
</evidence>
<evidence type="ECO:0000256" key="2">
    <source>
        <dbReference type="ARBA" id="ARBA00005510"/>
    </source>
</evidence>
<dbReference type="CDD" id="cd11393">
    <property type="entry name" value="bHLH_AtbHLH_like"/>
    <property type="match status" value="1"/>
</dbReference>
<dbReference type="InterPro" id="IPR036638">
    <property type="entry name" value="HLH_DNA-bd_sf"/>
</dbReference>
<feature type="compositionally biased region" description="Gly residues" evidence="6">
    <location>
        <begin position="301"/>
        <end position="313"/>
    </location>
</feature>
<dbReference type="ExpressionAtlas" id="A0A1D6NTN6">
    <property type="expression patterns" value="baseline and differential"/>
</dbReference>
<dbReference type="SMART" id="SM00353">
    <property type="entry name" value="HLH"/>
    <property type="match status" value="1"/>
</dbReference>
<dbReference type="GO" id="GO:0005634">
    <property type="term" value="C:nucleus"/>
    <property type="evidence" value="ECO:0007669"/>
    <property type="project" value="UniProtKB-SubCell"/>
</dbReference>
<name>A0A1D6NTN6_MAIZE</name>
<feature type="region of interest" description="Disordered" evidence="6">
    <location>
        <begin position="289"/>
        <end position="332"/>
    </location>
</feature>